<sequence length="224" mass="24174">MKTIHFLVAFVLLASASPLAFASDPGPLQDFCVAINNTGNGVFVNGKFCKDPRLVIADDFVFQGLNIPRPINDPVGTTVTLINVEQFPGLNTLSVALARIDFAPNGGENPPHLHPRASELFLVVEGTLLAGIVTSFPDYKLFTKVLNKGDIFVFPQGLIHFQVNLGKTNAVAFAFFESQNPGVIRVADAVFGSNPPINPFILARAFQLDPNVVKNLQAKFGNNN</sequence>
<proteinExistence type="predicted"/>
<name>A0ACC0YXX1_9ROSI</name>
<dbReference type="Proteomes" id="UP001163603">
    <property type="component" value="Chromosome 4"/>
</dbReference>
<evidence type="ECO:0000313" key="1">
    <source>
        <dbReference type="EMBL" id="KAJ0042655.1"/>
    </source>
</evidence>
<reference evidence="2" key="1">
    <citation type="journal article" date="2023" name="G3 (Bethesda)">
        <title>Genome assembly and association tests identify interacting loci associated with vigor, precocity, and sex in interspecific pistachio rootstocks.</title>
        <authorList>
            <person name="Palmer W."/>
            <person name="Jacygrad E."/>
            <person name="Sagayaradj S."/>
            <person name="Cavanaugh K."/>
            <person name="Han R."/>
            <person name="Bertier L."/>
            <person name="Beede B."/>
            <person name="Kafkas S."/>
            <person name="Golino D."/>
            <person name="Preece J."/>
            <person name="Michelmore R."/>
        </authorList>
    </citation>
    <scope>NUCLEOTIDE SEQUENCE [LARGE SCALE GENOMIC DNA]</scope>
</reference>
<organism evidence="1 2">
    <name type="scientific">Pistacia integerrima</name>
    <dbReference type="NCBI Taxonomy" id="434235"/>
    <lineage>
        <taxon>Eukaryota</taxon>
        <taxon>Viridiplantae</taxon>
        <taxon>Streptophyta</taxon>
        <taxon>Embryophyta</taxon>
        <taxon>Tracheophyta</taxon>
        <taxon>Spermatophyta</taxon>
        <taxon>Magnoliopsida</taxon>
        <taxon>eudicotyledons</taxon>
        <taxon>Gunneridae</taxon>
        <taxon>Pentapetalae</taxon>
        <taxon>rosids</taxon>
        <taxon>malvids</taxon>
        <taxon>Sapindales</taxon>
        <taxon>Anacardiaceae</taxon>
        <taxon>Pistacia</taxon>
    </lineage>
</organism>
<comment type="caution">
    <text evidence="1">The sequence shown here is derived from an EMBL/GenBank/DDBJ whole genome shotgun (WGS) entry which is preliminary data.</text>
</comment>
<gene>
    <name evidence="1" type="ORF">Pint_18938</name>
</gene>
<keyword evidence="2" id="KW-1185">Reference proteome</keyword>
<protein>
    <submittedName>
        <fullName evidence="1">Uncharacterized protein</fullName>
    </submittedName>
</protein>
<accession>A0ACC0YXX1</accession>
<evidence type="ECO:0000313" key="2">
    <source>
        <dbReference type="Proteomes" id="UP001163603"/>
    </source>
</evidence>
<dbReference type="EMBL" id="CM047739">
    <property type="protein sequence ID" value="KAJ0042655.1"/>
    <property type="molecule type" value="Genomic_DNA"/>
</dbReference>